<proteinExistence type="predicted"/>
<gene>
    <name evidence="1" type="ORF">MANES_03G072850v8</name>
</gene>
<reference evidence="2" key="1">
    <citation type="journal article" date="2016" name="Nat. Biotechnol.">
        <title>Sequencing wild and cultivated cassava and related species reveals extensive interspecific hybridization and genetic diversity.</title>
        <authorList>
            <person name="Bredeson J.V."/>
            <person name="Lyons J.B."/>
            <person name="Prochnik S.E."/>
            <person name="Wu G.A."/>
            <person name="Ha C.M."/>
            <person name="Edsinger-Gonzales E."/>
            <person name="Grimwood J."/>
            <person name="Schmutz J."/>
            <person name="Rabbi I.Y."/>
            <person name="Egesi C."/>
            <person name="Nauluvula P."/>
            <person name="Lebot V."/>
            <person name="Ndunguru J."/>
            <person name="Mkamilo G."/>
            <person name="Bart R.S."/>
            <person name="Setter T.L."/>
            <person name="Gleadow R.M."/>
            <person name="Kulakow P."/>
            <person name="Ferguson M.E."/>
            <person name="Rounsley S."/>
            <person name="Rokhsar D.S."/>
        </authorList>
    </citation>
    <scope>NUCLEOTIDE SEQUENCE [LARGE SCALE GENOMIC DNA]</scope>
    <source>
        <strain evidence="2">cv. AM560-2</strain>
    </source>
</reference>
<evidence type="ECO:0000313" key="1">
    <source>
        <dbReference type="EMBL" id="KAG8657491.1"/>
    </source>
</evidence>
<comment type="caution">
    <text evidence="1">The sequence shown here is derived from an EMBL/GenBank/DDBJ whole genome shotgun (WGS) entry which is preliminary data.</text>
</comment>
<dbReference type="EMBL" id="CM004389">
    <property type="protein sequence ID" value="KAG8657491.1"/>
    <property type="molecule type" value="Genomic_DNA"/>
</dbReference>
<protein>
    <submittedName>
        <fullName evidence="1">Uncharacterized protein</fullName>
    </submittedName>
</protein>
<keyword evidence="2" id="KW-1185">Reference proteome</keyword>
<organism evidence="1 2">
    <name type="scientific">Manihot esculenta</name>
    <name type="common">Cassava</name>
    <name type="synonym">Jatropha manihot</name>
    <dbReference type="NCBI Taxonomy" id="3983"/>
    <lineage>
        <taxon>Eukaryota</taxon>
        <taxon>Viridiplantae</taxon>
        <taxon>Streptophyta</taxon>
        <taxon>Embryophyta</taxon>
        <taxon>Tracheophyta</taxon>
        <taxon>Spermatophyta</taxon>
        <taxon>Magnoliopsida</taxon>
        <taxon>eudicotyledons</taxon>
        <taxon>Gunneridae</taxon>
        <taxon>Pentapetalae</taxon>
        <taxon>rosids</taxon>
        <taxon>fabids</taxon>
        <taxon>Malpighiales</taxon>
        <taxon>Euphorbiaceae</taxon>
        <taxon>Crotonoideae</taxon>
        <taxon>Manihoteae</taxon>
        <taxon>Manihot</taxon>
    </lineage>
</organism>
<dbReference type="Proteomes" id="UP000091857">
    <property type="component" value="Chromosome 3"/>
</dbReference>
<name>A0ACB7I352_MANES</name>
<sequence>MMEPVTRFNPDMKDLAQGNADPNVSELEGFSHHIDELLAKVNELEQGVNVVEQFYMTADNKQHNTDKYNSVVKDKIREKYLTKIENQEQHASQREAAAEKRMRELMRQFAGIFHQITQHSWAWPFLEPVDVVGLGLHDYYEVIEKPMDFGTIKNKMEAKDSTGYKNVREIYADVRLVFKNAMKYNNERDDVHIMAKTLLEKFEEKWLQLLPKVVEEERRQTKEQVSVQAGARLAQEASYANMSRDLSRELSKVDVQLEKLRKTVVQKCRKMTVEEKKKLGTALTRLSPEDLTRALEIVADDNPSFQATAEVVDLDMDAQSELTLWRLKVFVKNALKGMGRNSAGVDGNNSNEKKDNTNINNKRSKNSIPTATAATTTNKRRREMRDAINRTSTKKTRRISLIS</sequence>
<accession>A0ACB7I352</accession>
<evidence type="ECO:0000313" key="2">
    <source>
        <dbReference type="Proteomes" id="UP000091857"/>
    </source>
</evidence>